<dbReference type="EMBL" id="VUMN01000028">
    <property type="protein sequence ID" value="MSS59320.1"/>
    <property type="molecule type" value="Genomic_DNA"/>
</dbReference>
<dbReference type="PANTHER" id="PTHR43479">
    <property type="entry name" value="ACREF/ENVCD OPERON REPRESSOR-RELATED"/>
    <property type="match status" value="1"/>
</dbReference>
<evidence type="ECO:0000256" key="2">
    <source>
        <dbReference type="PROSITE-ProRule" id="PRU00335"/>
    </source>
</evidence>
<dbReference type="RefSeq" id="WP_105303249.1">
    <property type="nucleotide sequence ID" value="NZ_JAQXPC010000051.1"/>
</dbReference>
<dbReference type="SUPFAM" id="SSF46689">
    <property type="entry name" value="Homeodomain-like"/>
    <property type="match status" value="1"/>
</dbReference>
<dbReference type="PRINTS" id="PR00455">
    <property type="entry name" value="HTHTETR"/>
</dbReference>
<protein>
    <submittedName>
        <fullName evidence="4">TetR/AcrR family transcriptional regulator</fullName>
    </submittedName>
</protein>
<name>A0A7X2NTN7_9FIRM</name>
<dbReference type="AlphaFoldDB" id="A0A7X2NTN7"/>
<evidence type="ECO:0000313" key="5">
    <source>
        <dbReference type="Proteomes" id="UP000461880"/>
    </source>
</evidence>
<accession>A0A7X2NTN7</accession>
<proteinExistence type="predicted"/>
<sequence length="191" mass="21974">MEEKENHENEDRREEFIDAAERLFKKNGVMGTTINAIVSEMNVAKGLFYYYFKSKDDVIDAISEKYNESFRQSIRKNLSKEDCFEERLDQFLDNTIASFRQMCENLQGASKDIDLSILSSRSLDEAKETASKALQDLLEEGNRLHKLHVDNAEYFSKVVISGIADLCSQAEADGKEIRRVIEDLIRRSGKE</sequence>
<reference evidence="4 5" key="1">
    <citation type="submission" date="2019-08" db="EMBL/GenBank/DDBJ databases">
        <title>In-depth cultivation of the pig gut microbiome towards novel bacterial diversity and tailored functional studies.</title>
        <authorList>
            <person name="Wylensek D."/>
            <person name="Hitch T.C.A."/>
            <person name="Clavel T."/>
        </authorList>
    </citation>
    <scope>NUCLEOTIDE SEQUENCE [LARGE SCALE GENOMIC DNA]</scope>
    <source>
        <strain evidence="4 5">Oil+RF-744-GAM-WT-6</strain>
    </source>
</reference>
<feature type="DNA-binding region" description="H-T-H motif" evidence="2">
    <location>
        <begin position="33"/>
        <end position="52"/>
    </location>
</feature>
<dbReference type="Pfam" id="PF00440">
    <property type="entry name" value="TetR_N"/>
    <property type="match status" value="1"/>
</dbReference>
<dbReference type="Gene3D" id="1.10.357.10">
    <property type="entry name" value="Tetracycline Repressor, domain 2"/>
    <property type="match status" value="1"/>
</dbReference>
<keyword evidence="5" id="KW-1185">Reference proteome</keyword>
<dbReference type="InterPro" id="IPR001647">
    <property type="entry name" value="HTH_TetR"/>
</dbReference>
<dbReference type="PANTHER" id="PTHR43479:SF11">
    <property type="entry name" value="ACREF_ENVCD OPERON REPRESSOR-RELATED"/>
    <property type="match status" value="1"/>
</dbReference>
<dbReference type="InterPro" id="IPR050624">
    <property type="entry name" value="HTH-type_Tx_Regulator"/>
</dbReference>
<evidence type="ECO:0000313" key="4">
    <source>
        <dbReference type="EMBL" id="MSS59320.1"/>
    </source>
</evidence>
<dbReference type="Proteomes" id="UP000461880">
    <property type="component" value="Unassembled WGS sequence"/>
</dbReference>
<dbReference type="PROSITE" id="PS50977">
    <property type="entry name" value="HTH_TETR_2"/>
    <property type="match status" value="1"/>
</dbReference>
<dbReference type="InterPro" id="IPR023772">
    <property type="entry name" value="DNA-bd_HTH_TetR-type_CS"/>
</dbReference>
<gene>
    <name evidence="4" type="ORF">FYJ51_10495</name>
</gene>
<organism evidence="4 5">
    <name type="scientific">Stecheria intestinalis</name>
    <dbReference type="NCBI Taxonomy" id="2606630"/>
    <lineage>
        <taxon>Bacteria</taxon>
        <taxon>Bacillati</taxon>
        <taxon>Bacillota</taxon>
        <taxon>Erysipelotrichia</taxon>
        <taxon>Erysipelotrichales</taxon>
        <taxon>Erysipelotrichaceae</taxon>
        <taxon>Stecheria</taxon>
    </lineage>
</organism>
<comment type="caution">
    <text evidence="4">The sequence shown here is derived from an EMBL/GenBank/DDBJ whole genome shotgun (WGS) entry which is preliminary data.</text>
</comment>
<keyword evidence="1 2" id="KW-0238">DNA-binding</keyword>
<dbReference type="PROSITE" id="PS01081">
    <property type="entry name" value="HTH_TETR_1"/>
    <property type="match status" value="1"/>
</dbReference>
<dbReference type="InterPro" id="IPR009057">
    <property type="entry name" value="Homeodomain-like_sf"/>
</dbReference>
<dbReference type="GO" id="GO:0003677">
    <property type="term" value="F:DNA binding"/>
    <property type="evidence" value="ECO:0007669"/>
    <property type="project" value="UniProtKB-UniRule"/>
</dbReference>
<feature type="domain" description="HTH tetR-type" evidence="3">
    <location>
        <begin position="10"/>
        <end position="70"/>
    </location>
</feature>
<evidence type="ECO:0000259" key="3">
    <source>
        <dbReference type="PROSITE" id="PS50977"/>
    </source>
</evidence>
<evidence type="ECO:0000256" key="1">
    <source>
        <dbReference type="ARBA" id="ARBA00023125"/>
    </source>
</evidence>